<evidence type="ECO:0000256" key="2">
    <source>
        <dbReference type="ARBA" id="ARBA00004236"/>
    </source>
</evidence>
<evidence type="ECO:0000313" key="11">
    <source>
        <dbReference type="Proteomes" id="UP000095342"/>
    </source>
</evidence>
<dbReference type="Pfam" id="PF09976">
    <property type="entry name" value="TPR_21"/>
    <property type="match status" value="1"/>
</dbReference>
<dbReference type="PIRSF" id="PIRSF006170">
    <property type="entry name" value="YfgM"/>
    <property type="match status" value="1"/>
</dbReference>
<evidence type="ECO:0000256" key="4">
    <source>
        <dbReference type="ARBA" id="ARBA00022692"/>
    </source>
</evidence>
<gene>
    <name evidence="10" type="ORF">BJI67_07205</name>
</gene>
<evidence type="ECO:0000256" key="7">
    <source>
        <dbReference type="ARBA" id="ARBA00023186"/>
    </source>
</evidence>
<comment type="subcellular location">
    <subcellularLocation>
        <location evidence="2">Cell membrane</location>
    </subcellularLocation>
    <subcellularLocation>
        <location evidence="1">Membrane</location>
        <topology evidence="1">Single-pass membrane protein</topology>
    </subcellularLocation>
</comment>
<dbReference type="EMBL" id="CP017448">
    <property type="protein sequence ID" value="AOV16876.1"/>
    <property type="molecule type" value="Genomic_DNA"/>
</dbReference>
<dbReference type="GO" id="GO:0005886">
    <property type="term" value="C:plasma membrane"/>
    <property type="evidence" value="ECO:0007669"/>
    <property type="project" value="UniProtKB-SubCell"/>
</dbReference>
<dbReference type="Proteomes" id="UP000095342">
    <property type="component" value="Chromosome"/>
</dbReference>
<dbReference type="InterPro" id="IPR018704">
    <property type="entry name" value="SecYEG/CpoB_TPR"/>
</dbReference>
<protein>
    <recommendedName>
        <fullName evidence="9">Ancillary SecYEG translocon subunit/Cell division coordinator CpoB TPR domain-containing protein</fullName>
    </recommendedName>
</protein>
<evidence type="ECO:0000256" key="1">
    <source>
        <dbReference type="ARBA" id="ARBA00004167"/>
    </source>
</evidence>
<evidence type="ECO:0000259" key="9">
    <source>
        <dbReference type="Pfam" id="PF09976"/>
    </source>
</evidence>
<dbReference type="InterPro" id="IPR026039">
    <property type="entry name" value="YfgM"/>
</dbReference>
<proteinExistence type="predicted"/>
<keyword evidence="5 8" id="KW-1133">Transmembrane helix</keyword>
<name>A0A1D8K7F7_9GAMM</name>
<keyword evidence="7" id="KW-0143">Chaperone</keyword>
<evidence type="ECO:0000256" key="5">
    <source>
        <dbReference type="ARBA" id="ARBA00022989"/>
    </source>
</evidence>
<keyword evidence="6 8" id="KW-0472">Membrane</keyword>
<dbReference type="PANTHER" id="PTHR38035">
    <property type="entry name" value="UPF0070 PROTEIN YFGM"/>
    <property type="match status" value="1"/>
</dbReference>
<feature type="transmembrane region" description="Helical" evidence="8">
    <location>
        <begin position="21"/>
        <end position="39"/>
    </location>
</feature>
<keyword evidence="4 8" id="KW-0812">Transmembrane</keyword>
<feature type="domain" description="Ancillary SecYEG translocon subunit/Cell division coordinator CpoB TPR" evidence="9">
    <location>
        <begin position="15"/>
        <end position="208"/>
    </location>
</feature>
<evidence type="ECO:0000256" key="8">
    <source>
        <dbReference type="SAM" id="Phobius"/>
    </source>
</evidence>
<accession>A0A1D8K7F7</accession>
<keyword evidence="3" id="KW-1003">Cell membrane</keyword>
<organism evidence="10 11">
    <name type="scientific">Acidihalobacter aeolianus</name>
    <dbReference type="NCBI Taxonomy" id="2792603"/>
    <lineage>
        <taxon>Bacteria</taxon>
        <taxon>Pseudomonadati</taxon>
        <taxon>Pseudomonadota</taxon>
        <taxon>Gammaproteobacteria</taxon>
        <taxon>Chromatiales</taxon>
        <taxon>Ectothiorhodospiraceae</taxon>
        <taxon>Acidihalobacter</taxon>
    </lineage>
</organism>
<dbReference type="KEGG" id="aaeo:BJI67_07205"/>
<evidence type="ECO:0000313" key="10">
    <source>
        <dbReference type="EMBL" id="AOV16876.1"/>
    </source>
</evidence>
<dbReference type="PANTHER" id="PTHR38035:SF1">
    <property type="entry name" value="ANCILLARY SECYEG TRANSLOCON SUBUNIT"/>
    <property type="match status" value="1"/>
</dbReference>
<evidence type="ECO:0000256" key="6">
    <source>
        <dbReference type="ARBA" id="ARBA00023136"/>
    </source>
</evidence>
<reference evidence="10 11" key="1">
    <citation type="submission" date="2016-09" db="EMBL/GenBank/DDBJ databases">
        <title>Acidihalobacter prosperus V6 (DSM14174).</title>
        <authorList>
            <person name="Khaleque H.N."/>
            <person name="Ramsay J.P."/>
            <person name="Murphy R.J.T."/>
            <person name="Kaksonen A.H."/>
            <person name="Boxall N.J."/>
            <person name="Watkin E.L.J."/>
        </authorList>
    </citation>
    <scope>NUCLEOTIDE SEQUENCE [LARGE SCALE GENOMIC DNA]</scope>
    <source>
        <strain evidence="10 11">V6</strain>
    </source>
</reference>
<dbReference type="GO" id="GO:0044877">
    <property type="term" value="F:protein-containing complex binding"/>
    <property type="evidence" value="ECO:0007669"/>
    <property type="project" value="InterPro"/>
</dbReference>
<dbReference type="RefSeq" id="WP_070072459.1">
    <property type="nucleotide sequence ID" value="NZ_CP017448.1"/>
</dbReference>
<sequence>MTAYHVEDEELEAAKHWWRRYGRWLVLLAVLGLIGFFAWKGWSYYRAQQDLKASELYSSLESVDYAKDKQHWSSMAKTLVAQYSGTPYAALVSLRMAKHAVDENHLPEAAKDLRWVVDHGSQKVLREIAALRLAQVLIAEHKPDEALKLLSSGFSEAYLPLTQELTGDAYMAKNEKQKARDAYEEALAGAQAMGLPTDIIEMKLSALPAPTPAQTQSKQGDK</sequence>
<evidence type="ECO:0000256" key="3">
    <source>
        <dbReference type="ARBA" id="ARBA00022475"/>
    </source>
</evidence>
<dbReference type="AlphaFoldDB" id="A0A1D8K7F7"/>
<keyword evidence="11" id="KW-1185">Reference proteome</keyword>